<comment type="function">
    <text evidence="1">The purine nucleoside phosphorylases catalyze the phosphorolytic breakdown of the N-glycosidic bond in the beta-(deoxy)ribonucleoside molecules, with the formation of the corresponding free purine bases and pentose-1-phosphate. Cleaves guanosine, inosine, 2'-deoxyguanosine and 2'-deoxyinosine.</text>
</comment>
<dbReference type="AlphaFoldDB" id="A0A2K9DBQ7"/>
<dbReference type="GO" id="GO:0005737">
    <property type="term" value="C:cytoplasm"/>
    <property type="evidence" value="ECO:0007669"/>
    <property type="project" value="TreeGrafter"/>
</dbReference>
<proteinExistence type="inferred from homology"/>
<dbReference type="PIRSF" id="PIRSF000477">
    <property type="entry name" value="PurNPase"/>
    <property type="match status" value="1"/>
</dbReference>
<evidence type="ECO:0000256" key="1">
    <source>
        <dbReference type="ARBA" id="ARBA00002678"/>
    </source>
</evidence>
<evidence type="ECO:0000256" key="5">
    <source>
        <dbReference type="ARBA" id="ARBA00022679"/>
    </source>
</evidence>
<evidence type="ECO:0000256" key="7">
    <source>
        <dbReference type="PIRNR" id="PIRNR000477"/>
    </source>
</evidence>
<comment type="catalytic activity">
    <reaction evidence="6">
        <text>a purine 2'-deoxy-D-ribonucleoside + phosphate = a purine nucleobase + 2-deoxy-alpha-D-ribose 1-phosphate</text>
        <dbReference type="Rhea" id="RHEA:36431"/>
        <dbReference type="ChEBI" id="CHEBI:26386"/>
        <dbReference type="ChEBI" id="CHEBI:43474"/>
        <dbReference type="ChEBI" id="CHEBI:57259"/>
        <dbReference type="ChEBI" id="CHEBI:142361"/>
        <dbReference type="EC" id="2.4.2.1"/>
    </reaction>
</comment>
<protein>
    <recommendedName>
        <fullName evidence="7">Purine nucleoside phosphorylase</fullName>
        <ecNumber evidence="7">2.4.2.1</ecNumber>
    </recommendedName>
    <alternativeName>
        <fullName evidence="7">Inosine-guanosine phosphorylase</fullName>
    </alternativeName>
</protein>
<comment type="pathway">
    <text evidence="2 7">Purine metabolism; purine nucleoside salvage.</text>
</comment>
<dbReference type="SUPFAM" id="SSF53167">
    <property type="entry name" value="Purine and uridine phosphorylases"/>
    <property type="match status" value="1"/>
</dbReference>
<feature type="binding site" evidence="8">
    <location>
        <position position="207"/>
    </location>
    <ligand>
        <name>phosphate</name>
        <dbReference type="ChEBI" id="CHEBI:43474"/>
    </ligand>
</feature>
<dbReference type="UniPathway" id="UPA00606"/>
<dbReference type="GO" id="GO:0004731">
    <property type="term" value="F:purine-nucleoside phosphorylase activity"/>
    <property type="evidence" value="ECO:0007669"/>
    <property type="project" value="UniProtKB-EC"/>
</dbReference>
<comment type="similarity">
    <text evidence="3 7">Belongs to the PNP/MTAP phosphorylase family.</text>
</comment>
<evidence type="ECO:0000256" key="8">
    <source>
        <dbReference type="PIRSR" id="PIRSR000477-2"/>
    </source>
</evidence>
<dbReference type="EC" id="2.4.2.1" evidence="7"/>
<dbReference type="Proteomes" id="UP000233276">
    <property type="component" value="Chromosome"/>
</dbReference>
<dbReference type="NCBIfam" id="NF006054">
    <property type="entry name" value="PRK08202.1"/>
    <property type="match status" value="1"/>
</dbReference>
<accession>A0A2K9DBQ7</accession>
<keyword evidence="4 7" id="KW-0328">Glycosyltransferase</keyword>
<feature type="binding site" evidence="8">
    <location>
        <position position="119"/>
    </location>
    <ligand>
        <name>phosphate</name>
        <dbReference type="ChEBI" id="CHEBI:43474"/>
    </ligand>
</feature>
<evidence type="ECO:0000313" key="10">
    <source>
        <dbReference type="EMBL" id="AUG28279.1"/>
    </source>
</evidence>
<feature type="binding site" evidence="8">
    <location>
        <begin position="87"/>
        <end position="89"/>
    </location>
    <ligand>
        <name>phosphate</name>
        <dbReference type="ChEBI" id="CHEBI:43474"/>
    </ligand>
</feature>
<dbReference type="Pfam" id="PF01048">
    <property type="entry name" value="PNP_UDP_1"/>
    <property type="match status" value="1"/>
</dbReference>
<feature type="domain" description="Nucleoside phosphorylase" evidence="9">
    <location>
        <begin position="27"/>
        <end position="265"/>
    </location>
</feature>
<evidence type="ECO:0000256" key="3">
    <source>
        <dbReference type="ARBA" id="ARBA00006751"/>
    </source>
</evidence>
<name>A0A2K9DBQ7_9MICO</name>
<dbReference type="PANTHER" id="PTHR11904:SF9">
    <property type="entry name" value="PURINE NUCLEOSIDE PHOSPHORYLASE-RELATED"/>
    <property type="match status" value="1"/>
</dbReference>
<evidence type="ECO:0000256" key="2">
    <source>
        <dbReference type="ARBA" id="ARBA00005058"/>
    </source>
</evidence>
<dbReference type="GO" id="GO:0009116">
    <property type="term" value="P:nucleoside metabolic process"/>
    <property type="evidence" value="ECO:0007669"/>
    <property type="project" value="InterPro"/>
</dbReference>
<feature type="binding site" evidence="8">
    <location>
        <position position="34"/>
    </location>
    <ligand>
        <name>phosphate</name>
        <dbReference type="ChEBI" id="CHEBI:43474"/>
    </ligand>
</feature>
<feature type="binding site" evidence="8">
    <location>
        <position position="188"/>
    </location>
    <ligand>
        <name>a purine D-ribonucleoside</name>
        <dbReference type="ChEBI" id="CHEBI:142355"/>
    </ligand>
</feature>
<dbReference type="EMBL" id="CP025299">
    <property type="protein sequence ID" value="AUG28279.1"/>
    <property type="molecule type" value="Genomic_DNA"/>
</dbReference>
<feature type="binding site" evidence="8">
    <location>
        <position position="66"/>
    </location>
    <ligand>
        <name>phosphate</name>
        <dbReference type="ChEBI" id="CHEBI:43474"/>
    </ligand>
</feature>
<gene>
    <name evidence="10" type="ORF">CXR34_01580</name>
</gene>
<evidence type="ECO:0000256" key="4">
    <source>
        <dbReference type="ARBA" id="ARBA00022676"/>
    </source>
</evidence>
<keyword evidence="5 7" id="KW-0808">Transferase</keyword>
<dbReference type="RefSeq" id="WP_101305330.1">
    <property type="nucleotide sequence ID" value="NZ_CP025299.1"/>
</dbReference>
<evidence type="ECO:0000259" key="9">
    <source>
        <dbReference type="Pfam" id="PF01048"/>
    </source>
</evidence>
<reference evidence="10 11" key="1">
    <citation type="submission" date="2017-12" db="EMBL/GenBank/DDBJ databases">
        <title>Isolation and characterization of estrogens degradatiion strain Microbacterium hominis SJTG1.</title>
        <authorList>
            <person name="Xiong W."/>
            <person name="Yin C."/>
            <person name="Zheng D."/>
            <person name="Liang R."/>
        </authorList>
    </citation>
    <scope>NUCLEOTIDE SEQUENCE [LARGE SCALE GENOMIC DNA]</scope>
    <source>
        <strain evidence="10 11">SJTG1</strain>
    </source>
</reference>
<sequence>MSEPSPTHQAAAAAADIARLTGVAEHDIAVTLGSGWKTAVEHLGTTVADIPAAEVTGFRASAVQGHAGTLRSLVTDDGTRVLVLGARTHFYEGHGVAATVHGVRTAAAAGVKTMILTNGAGALDPDRIPGTAALITDHINLTALSPVTGARFIDLTDLYSSRLRTLAHAVAPELGEAVYVQLTGPHYETPAEVRMLRGLGGDLVGMSTALEAIAAREAGLEVLGLSLITNLGAGLQSGALSHQEVLEAGKSAEATLGPLLARVIRAIAADS</sequence>
<dbReference type="CDD" id="cd09009">
    <property type="entry name" value="PNP-EcPNPII_like"/>
    <property type="match status" value="1"/>
</dbReference>
<dbReference type="NCBIfam" id="TIGR01697">
    <property type="entry name" value="PNPH-PUNA-XAPA"/>
    <property type="match status" value="1"/>
</dbReference>
<dbReference type="InterPro" id="IPR011268">
    <property type="entry name" value="Purine_phosphorylase"/>
</dbReference>
<evidence type="ECO:0000256" key="6">
    <source>
        <dbReference type="ARBA" id="ARBA00048556"/>
    </source>
</evidence>
<dbReference type="InterPro" id="IPR000845">
    <property type="entry name" value="Nucleoside_phosphorylase_d"/>
</dbReference>
<dbReference type="KEGG" id="mhos:CXR34_01580"/>
<dbReference type="Gene3D" id="3.40.50.1580">
    <property type="entry name" value="Nucleoside phosphorylase domain"/>
    <property type="match status" value="1"/>
</dbReference>
<evidence type="ECO:0000313" key="11">
    <source>
        <dbReference type="Proteomes" id="UP000233276"/>
    </source>
</evidence>
<organism evidence="10 11">
    <name type="scientific">Microbacterium hominis</name>
    <dbReference type="NCBI Taxonomy" id="162426"/>
    <lineage>
        <taxon>Bacteria</taxon>
        <taxon>Bacillati</taxon>
        <taxon>Actinomycetota</taxon>
        <taxon>Actinomycetes</taxon>
        <taxon>Micrococcales</taxon>
        <taxon>Microbacteriaceae</taxon>
        <taxon>Microbacterium</taxon>
    </lineage>
</organism>
<dbReference type="InterPro" id="IPR035994">
    <property type="entry name" value="Nucleoside_phosphorylase_sf"/>
</dbReference>
<dbReference type="PANTHER" id="PTHR11904">
    <property type="entry name" value="METHYLTHIOADENOSINE/PURINE NUCLEOSIDE PHOSPHORYLASE"/>
    <property type="match status" value="1"/>
</dbReference>
<feature type="binding site" evidence="8">
    <location>
        <position position="230"/>
    </location>
    <ligand>
        <name>a purine D-ribonucleoside</name>
        <dbReference type="ChEBI" id="CHEBI:142355"/>
    </ligand>
</feature>